<proteinExistence type="predicted"/>
<keyword evidence="4" id="KW-1185">Reference proteome</keyword>
<dbReference type="PROSITE" id="PS51257">
    <property type="entry name" value="PROKAR_LIPOPROTEIN"/>
    <property type="match status" value="1"/>
</dbReference>
<dbReference type="EMBL" id="LT629745">
    <property type="protein sequence ID" value="SDR66668.1"/>
    <property type="molecule type" value="Genomic_DNA"/>
</dbReference>
<dbReference type="STRING" id="1250231.SAMN04488552_0311"/>
<dbReference type="RefSeq" id="WP_089661024.1">
    <property type="nucleotide sequence ID" value="NZ_LT629745.1"/>
</dbReference>
<dbReference type="Proteomes" id="UP000198858">
    <property type="component" value="Chromosome I"/>
</dbReference>
<evidence type="ECO:0000259" key="2">
    <source>
        <dbReference type="Pfam" id="PF11396"/>
    </source>
</evidence>
<dbReference type="SUPFAM" id="SSF160574">
    <property type="entry name" value="BT0923-like"/>
    <property type="match status" value="1"/>
</dbReference>
<feature type="chain" id="PRO_5009252867" evidence="1">
    <location>
        <begin position="22"/>
        <end position="148"/>
    </location>
</feature>
<feature type="domain" description="Putative beta-lactamase-inhibitor-like PepSY-like" evidence="2">
    <location>
        <begin position="17"/>
        <end position="77"/>
    </location>
</feature>
<protein>
    <submittedName>
        <fullName evidence="3">Beta-lactamase-inhibitor-like, PepSY-like</fullName>
    </submittedName>
</protein>
<organism evidence="3 4">
    <name type="scientific">Christiangramia echinicola</name>
    <dbReference type="NCBI Taxonomy" id="279359"/>
    <lineage>
        <taxon>Bacteria</taxon>
        <taxon>Pseudomonadati</taxon>
        <taxon>Bacteroidota</taxon>
        <taxon>Flavobacteriia</taxon>
        <taxon>Flavobacteriales</taxon>
        <taxon>Flavobacteriaceae</taxon>
        <taxon>Christiangramia</taxon>
    </lineage>
</organism>
<evidence type="ECO:0000313" key="4">
    <source>
        <dbReference type="Proteomes" id="UP000198858"/>
    </source>
</evidence>
<feature type="signal peptide" evidence="1">
    <location>
        <begin position="1"/>
        <end position="21"/>
    </location>
</feature>
<keyword evidence="1" id="KW-0732">Signal</keyword>
<dbReference type="InterPro" id="IPR021533">
    <property type="entry name" value="PepSY-like"/>
</dbReference>
<reference evidence="3 4" key="1">
    <citation type="submission" date="2016-10" db="EMBL/GenBank/DDBJ databases">
        <authorList>
            <person name="Varghese N."/>
            <person name="Submissions S."/>
        </authorList>
    </citation>
    <scope>NUCLEOTIDE SEQUENCE [LARGE SCALE GENOMIC DNA]</scope>
    <source>
        <strain evidence="3 4">Mar_2010_102</strain>
    </source>
</reference>
<feature type="domain" description="Putative beta-lactamase-inhibitor-like PepSY-like" evidence="2">
    <location>
        <begin position="80"/>
        <end position="138"/>
    </location>
</feature>
<dbReference type="AlphaFoldDB" id="A0A1H1KWE4"/>
<dbReference type="Gene3D" id="3.10.450.360">
    <property type="match status" value="1"/>
</dbReference>
<name>A0A1H1KWE4_9FLAO</name>
<evidence type="ECO:0000313" key="3">
    <source>
        <dbReference type="EMBL" id="SDR66668.1"/>
    </source>
</evidence>
<evidence type="ECO:0000256" key="1">
    <source>
        <dbReference type="SAM" id="SignalP"/>
    </source>
</evidence>
<accession>A0A1H1KWE4</accession>
<dbReference type="Pfam" id="PF11396">
    <property type="entry name" value="PepSY_like"/>
    <property type="match status" value="2"/>
</dbReference>
<gene>
    <name evidence="3" type="ORF">SAMN04488552_0311</name>
</gene>
<sequence>MRRLVFMSAMALFFITGCAQKDVTKAEIPSVVLNAFEAEFDNPENLEWEKKGKDFEVEFEIADVEHKALLDSAGKLLKSKKDITQAELPEAVVSILEAEFSDKKYDDFELMNINGEKYYQVEIDEMLKDKNLVFTASGERTSDIPVWD</sequence>